<dbReference type="Proteomes" id="UP000049455">
    <property type="component" value="Unassembled WGS sequence"/>
</dbReference>
<sequence length="65" mass="7548">MPMPDNVGRSHRLQNIYLCLEIVKYVLRIRIGEILHKLGTLLKQRLDLIFLTMSACNDSLKKPVK</sequence>
<dbReference type="EMBL" id="CYPR01000216">
    <property type="protein sequence ID" value="CUH40521.1"/>
    <property type="molecule type" value="Genomic_DNA"/>
</dbReference>
<gene>
    <name evidence="1" type="ORF">JSE7799_03255</name>
</gene>
<organism evidence="1 2">
    <name type="scientific">Jannaschia seosinensis</name>
    <dbReference type="NCBI Taxonomy" id="313367"/>
    <lineage>
        <taxon>Bacteria</taxon>
        <taxon>Pseudomonadati</taxon>
        <taxon>Pseudomonadota</taxon>
        <taxon>Alphaproteobacteria</taxon>
        <taxon>Rhodobacterales</taxon>
        <taxon>Roseobacteraceae</taxon>
        <taxon>Jannaschia</taxon>
    </lineage>
</organism>
<evidence type="ECO:0000313" key="2">
    <source>
        <dbReference type="Proteomes" id="UP000049455"/>
    </source>
</evidence>
<reference evidence="1 2" key="1">
    <citation type="submission" date="2015-09" db="EMBL/GenBank/DDBJ databases">
        <authorList>
            <person name="Jackson K.R."/>
            <person name="Lunt B.L."/>
            <person name="Fisher J.N.B."/>
            <person name="Gardner A.V."/>
            <person name="Bailey M.E."/>
            <person name="Deus L.M."/>
            <person name="Earl A.S."/>
            <person name="Gibby P.D."/>
            <person name="Hartmann K.A."/>
            <person name="Liu J.E."/>
            <person name="Manci A.M."/>
            <person name="Nielsen D.A."/>
            <person name="Solomon M.B."/>
            <person name="Breakwell D.P."/>
            <person name="Burnett S.H."/>
            <person name="Grose J.H."/>
        </authorList>
    </citation>
    <scope>NUCLEOTIDE SEQUENCE [LARGE SCALE GENOMIC DNA]</scope>
    <source>
        <strain evidence="1 2">CECT 7799</strain>
    </source>
</reference>
<protein>
    <submittedName>
        <fullName evidence="1">Uncharacterized protein</fullName>
    </submittedName>
</protein>
<dbReference type="STRING" id="313367.JSE7799_03255"/>
<name>A0A0M7BDP3_9RHOB</name>
<evidence type="ECO:0000313" key="1">
    <source>
        <dbReference type="EMBL" id="CUH40521.1"/>
    </source>
</evidence>
<dbReference type="AlphaFoldDB" id="A0A0M7BDP3"/>
<proteinExistence type="predicted"/>
<accession>A0A0M7BDP3</accession>
<keyword evidence="2" id="KW-1185">Reference proteome</keyword>